<name>S9V3G7_9TRYP</name>
<proteinExistence type="predicted"/>
<accession>S9V3G7</accession>
<feature type="transmembrane region" description="Helical" evidence="1">
    <location>
        <begin position="126"/>
        <end position="153"/>
    </location>
</feature>
<evidence type="ECO:0000313" key="2">
    <source>
        <dbReference type="EMBL" id="EPY17405.1"/>
    </source>
</evidence>
<dbReference type="OrthoDB" id="9332038at2759"/>
<organism evidence="2 3">
    <name type="scientific">Strigomonas culicis</name>
    <dbReference type="NCBI Taxonomy" id="28005"/>
    <lineage>
        <taxon>Eukaryota</taxon>
        <taxon>Discoba</taxon>
        <taxon>Euglenozoa</taxon>
        <taxon>Kinetoplastea</taxon>
        <taxon>Metakinetoplastina</taxon>
        <taxon>Trypanosomatida</taxon>
        <taxon>Trypanosomatidae</taxon>
        <taxon>Strigomonadinae</taxon>
        <taxon>Strigomonas</taxon>
    </lineage>
</organism>
<dbReference type="Proteomes" id="UP000015354">
    <property type="component" value="Unassembled WGS sequence"/>
</dbReference>
<dbReference type="InterPro" id="IPR011009">
    <property type="entry name" value="Kinase-like_dom_sf"/>
</dbReference>
<dbReference type="EMBL" id="ATMH01010500">
    <property type="protein sequence ID" value="EPY17405.1"/>
    <property type="molecule type" value="Genomic_DNA"/>
</dbReference>
<comment type="caution">
    <text evidence="2">The sequence shown here is derived from an EMBL/GenBank/DDBJ whole genome shotgun (WGS) entry which is preliminary data.</text>
</comment>
<dbReference type="Gene3D" id="1.10.510.10">
    <property type="entry name" value="Transferase(Phosphotransferase) domain 1"/>
    <property type="match status" value="1"/>
</dbReference>
<keyword evidence="1" id="KW-0472">Membrane</keyword>
<evidence type="ECO:0000313" key="3">
    <source>
        <dbReference type="Proteomes" id="UP000015354"/>
    </source>
</evidence>
<protein>
    <recommendedName>
        <fullName evidence="4">Protein kinase domain-containing protein</fullName>
    </recommendedName>
</protein>
<keyword evidence="1" id="KW-1133">Transmembrane helix</keyword>
<reference evidence="2 3" key="1">
    <citation type="journal article" date="2013" name="PLoS ONE">
        <title>Predicting the Proteins of Angomonas deanei, Strigomonas culicis and Their Respective Endosymbionts Reveals New Aspects of the Trypanosomatidae Family.</title>
        <authorList>
            <person name="Motta M.C."/>
            <person name="Martins A.C."/>
            <person name="de Souza S.S."/>
            <person name="Catta-Preta C.M."/>
            <person name="Silva R."/>
            <person name="Klein C.C."/>
            <person name="de Almeida L.G."/>
            <person name="de Lima Cunha O."/>
            <person name="Ciapina L.P."/>
            <person name="Brocchi M."/>
            <person name="Colabardini A.C."/>
            <person name="de Araujo Lima B."/>
            <person name="Machado C.R."/>
            <person name="de Almeida Soares C.M."/>
            <person name="Probst C.M."/>
            <person name="de Menezes C.B."/>
            <person name="Thompson C.E."/>
            <person name="Bartholomeu D.C."/>
            <person name="Gradia D.F."/>
            <person name="Pavoni D.P."/>
            <person name="Grisard E.C."/>
            <person name="Fantinatti-Garboggini F."/>
            <person name="Marchini F.K."/>
            <person name="Rodrigues-Luiz G.F."/>
            <person name="Wagner G."/>
            <person name="Goldman G.H."/>
            <person name="Fietto J.L."/>
            <person name="Elias M.C."/>
            <person name="Goldman M.H."/>
            <person name="Sagot M.F."/>
            <person name="Pereira M."/>
            <person name="Stoco P.H."/>
            <person name="de Mendonca-Neto R.P."/>
            <person name="Teixeira S.M."/>
            <person name="Maciel T.E."/>
            <person name="de Oliveira Mendes T.A."/>
            <person name="Urmenyi T.P."/>
            <person name="de Souza W."/>
            <person name="Schenkman S."/>
            <person name="de Vasconcelos A.T."/>
        </authorList>
    </citation>
    <scope>NUCLEOTIDE SEQUENCE [LARGE SCALE GENOMIC DNA]</scope>
</reference>
<evidence type="ECO:0000256" key="1">
    <source>
        <dbReference type="SAM" id="Phobius"/>
    </source>
</evidence>
<keyword evidence="3" id="KW-1185">Reference proteome</keyword>
<gene>
    <name evidence="2" type="ORF">STCU_10643</name>
</gene>
<sequence>MVAASEKAAKFYAGSAAAGYRLKETPLPRRTLEMELGVTTGGPHGSRRGTTGHDETSYRVFLDFIERLLQLRPEDRMSCADALRHPFLMPLYNTDKQQQLLRQQQQEDRHVTSIRTRKKKKGKRRLCVCVCVCLFVFCVYIPFLHAVMCLLLFLLLSKRKKNGGLYIYIYIHDTYMQGYCFFFEKKNHFLLFLFRV</sequence>
<keyword evidence="1" id="KW-0812">Transmembrane</keyword>
<dbReference type="SUPFAM" id="SSF56112">
    <property type="entry name" value="Protein kinase-like (PK-like)"/>
    <property type="match status" value="1"/>
</dbReference>
<evidence type="ECO:0008006" key="4">
    <source>
        <dbReference type="Google" id="ProtNLM"/>
    </source>
</evidence>
<dbReference type="AlphaFoldDB" id="S9V3G7"/>